<evidence type="ECO:0000256" key="5">
    <source>
        <dbReference type="ARBA" id="ARBA00023065"/>
    </source>
</evidence>
<dbReference type="NCBIfam" id="TIGR01146">
    <property type="entry name" value="ATPsyn_F1gamma"/>
    <property type="match status" value="1"/>
</dbReference>
<name>A0A7S2TXS1_9EUKA</name>
<evidence type="ECO:0000256" key="8">
    <source>
        <dbReference type="ARBA" id="ARBA00023310"/>
    </source>
</evidence>
<dbReference type="InterPro" id="IPR000131">
    <property type="entry name" value="ATP_synth_F1_gsu"/>
</dbReference>
<dbReference type="Gene3D" id="3.40.1380.10">
    <property type="match status" value="1"/>
</dbReference>
<evidence type="ECO:0000256" key="3">
    <source>
        <dbReference type="ARBA" id="ARBA00022448"/>
    </source>
</evidence>
<reference evidence="10" key="1">
    <citation type="submission" date="2021-01" db="EMBL/GenBank/DDBJ databases">
        <authorList>
            <person name="Corre E."/>
            <person name="Pelletier E."/>
            <person name="Niang G."/>
            <person name="Scheremetjew M."/>
            <person name="Finn R."/>
            <person name="Kale V."/>
            <person name="Holt S."/>
            <person name="Cochrane G."/>
            <person name="Meng A."/>
            <person name="Brown T."/>
            <person name="Cohen L."/>
        </authorList>
    </citation>
    <scope>NUCLEOTIDE SEQUENCE</scope>
    <source>
        <strain evidence="10">CCMP622</strain>
    </source>
</reference>
<keyword evidence="8 9" id="KW-0066">ATP synthesis</keyword>
<gene>
    <name evidence="10" type="ORF">LSP00402_LOCUS15492</name>
</gene>
<dbReference type="Gene3D" id="1.10.287.80">
    <property type="entry name" value="ATP synthase, gamma subunit, helix hairpin domain"/>
    <property type="match status" value="1"/>
</dbReference>
<dbReference type="EMBL" id="HBHP01024974">
    <property type="protein sequence ID" value="CAD9771502.1"/>
    <property type="molecule type" value="Transcribed_RNA"/>
</dbReference>
<evidence type="ECO:0000256" key="6">
    <source>
        <dbReference type="ARBA" id="ARBA00023136"/>
    </source>
</evidence>
<keyword evidence="3 9" id="KW-0813">Transport</keyword>
<dbReference type="PRINTS" id="PR00126">
    <property type="entry name" value="ATPASEGAMMA"/>
</dbReference>
<dbReference type="AlphaFoldDB" id="A0A7S2TXS1"/>
<keyword evidence="5 9" id="KW-0406">Ion transport</keyword>
<evidence type="ECO:0000256" key="9">
    <source>
        <dbReference type="RuleBase" id="RU004001"/>
    </source>
</evidence>
<sequence length="291" mass="32219">MYTSRITKACRKPFGSRGFASEKELRNRLSTIKNISKVTKAMNMVAAAKLRKHQDALAIAKTFAAGLDGLFFEAETEKPTMVIPFSTDKGLCGGVNTAVNREAKTQMMQLENKGEEFMLFTYGGKSKGNLRRNFERKMVGGILDCGGGNPVTFAEASEVAEAIAAQDFGNANLIFNDFINLITYDTVTVTIPSSELFESQAEEKFMAYEEEGDEGGLFKNFYEFMLGVKLYYVINNAQTCEQSSRMTAMDNSSSNADEMYDKLLLQANRLRQAKITKELMEITSGAAAVQQ</sequence>
<dbReference type="SUPFAM" id="SSF52943">
    <property type="entry name" value="ATP synthase (F1-ATPase), gamma subunit"/>
    <property type="match status" value="1"/>
</dbReference>
<organism evidence="10">
    <name type="scientific">Lotharella oceanica</name>
    <dbReference type="NCBI Taxonomy" id="641309"/>
    <lineage>
        <taxon>Eukaryota</taxon>
        <taxon>Sar</taxon>
        <taxon>Rhizaria</taxon>
        <taxon>Cercozoa</taxon>
        <taxon>Chlorarachniophyceae</taxon>
        <taxon>Lotharella</taxon>
    </lineage>
</organism>
<dbReference type="InterPro" id="IPR023632">
    <property type="entry name" value="ATP_synth_F1_gsu_CS"/>
</dbReference>
<evidence type="ECO:0000256" key="7">
    <source>
        <dbReference type="ARBA" id="ARBA00023196"/>
    </source>
</evidence>
<dbReference type="PROSITE" id="PS00153">
    <property type="entry name" value="ATPASE_GAMMA"/>
    <property type="match status" value="1"/>
</dbReference>
<evidence type="ECO:0000256" key="1">
    <source>
        <dbReference type="ARBA" id="ARBA00004170"/>
    </source>
</evidence>
<evidence type="ECO:0000313" key="10">
    <source>
        <dbReference type="EMBL" id="CAD9771502.1"/>
    </source>
</evidence>
<comment type="subcellular location">
    <subcellularLocation>
        <location evidence="1">Membrane</location>
        <topology evidence="1">Peripheral membrane protein</topology>
    </subcellularLocation>
</comment>
<keyword evidence="4 9" id="KW-0375">Hydrogen ion transport</keyword>
<dbReference type="PANTHER" id="PTHR11693:SF22">
    <property type="entry name" value="ATP SYNTHASE SUBUNIT GAMMA, MITOCHONDRIAL"/>
    <property type="match status" value="1"/>
</dbReference>
<protein>
    <recommendedName>
        <fullName evidence="9">ATP synthase subunit gamma</fullName>
    </recommendedName>
</protein>
<accession>A0A7S2TXS1</accession>
<dbReference type="Pfam" id="PF00231">
    <property type="entry name" value="ATP-synt"/>
    <property type="match status" value="1"/>
</dbReference>
<dbReference type="GO" id="GO:0045259">
    <property type="term" value="C:proton-transporting ATP synthase complex"/>
    <property type="evidence" value="ECO:0007669"/>
    <property type="project" value="UniProtKB-KW"/>
</dbReference>
<comment type="similarity">
    <text evidence="2 9">Belongs to the ATPase gamma chain family.</text>
</comment>
<dbReference type="PANTHER" id="PTHR11693">
    <property type="entry name" value="ATP SYNTHASE GAMMA CHAIN"/>
    <property type="match status" value="1"/>
</dbReference>
<comment type="subunit">
    <text evidence="9">F-type ATPases have 2 components, CF(1) - the catalytic core - and CF(0) - the membrane proton channel. CF(1) and CF(0) have multiple subunits.</text>
</comment>
<keyword evidence="6" id="KW-0472">Membrane</keyword>
<dbReference type="CDD" id="cd12151">
    <property type="entry name" value="F1-ATPase_gamma"/>
    <property type="match status" value="1"/>
</dbReference>
<evidence type="ECO:0000256" key="2">
    <source>
        <dbReference type="ARBA" id="ARBA00007681"/>
    </source>
</evidence>
<dbReference type="GO" id="GO:0046933">
    <property type="term" value="F:proton-transporting ATP synthase activity, rotational mechanism"/>
    <property type="evidence" value="ECO:0007669"/>
    <property type="project" value="InterPro"/>
</dbReference>
<keyword evidence="7 9" id="KW-0139">CF(1)</keyword>
<proteinExistence type="inferred from homology"/>
<dbReference type="InterPro" id="IPR035968">
    <property type="entry name" value="ATP_synth_F1_ATPase_gsu"/>
</dbReference>
<evidence type="ECO:0000256" key="4">
    <source>
        <dbReference type="ARBA" id="ARBA00022781"/>
    </source>
</evidence>